<gene>
    <name evidence="9" type="ORF">FC59_GL001019</name>
</gene>
<dbReference type="AlphaFoldDB" id="A0A0R1VEI4"/>
<dbReference type="PATRIC" id="fig|1423767.3.peg.1055"/>
<comment type="subcellular location">
    <subcellularLocation>
        <location evidence="1">Cell membrane</location>
        <topology evidence="1">Multi-pass membrane protein</topology>
    </subcellularLocation>
</comment>
<feature type="transmembrane region" description="Helical" evidence="7">
    <location>
        <begin position="27"/>
        <end position="49"/>
    </location>
</feature>
<dbReference type="EMBL" id="AZFU01000025">
    <property type="protein sequence ID" value="KRM03847.1"/>
    <property type="molecule type" value="Genomic_DNA"/>
</dbReference>
<feature type="transmembrane region" description="Helical" evidence="7">
    <location>
        <begin position="306"/>
        <end position="327"/>
    </location>
</feature>
<dbReference type="SUPFAM" id="SSF103473">
    <property type="entry name" value="MFS general substrate transporter"/>
    <property type="match status" value="1"/>
</dbReference>
<name>A0A0R1VEI4_9LACO</name>
<keyword evidence="5 7" id="KW-1133">Transmembrane helix</keyword>
<feature type="transmembrane region" description="Helical" evidence="7">
    <location>
        <begin position="178"/>
        <end position="197"/>
    </location>
</feature>
<feature type="transmembrane region" description="Helical" evidence="7">
    <location>
        <begin position="149"/>
        <end position="172"/>
    </location>
</feature>
<dbReference type="Gene3D" id="1.20.1250.20">
    <property type="entry name" value="MFS general substrate transporter like domains"/>
    <property type="match status" value="1"/>
</dbReference>
<keyword evidence="2" id="KW-0813">Transport</keyword>
<evidence type="ECO:0000256" key="5">
    <source>
        <dbReference type="ARBA" id="ARBA00022989"/>
    </source>
</evidence>
<comment type="caution">
    <text evidence="9">The sequence shown here is derived from an EMBL/GenBank/DDBJ whole genome shotgun (WGS) entry which is preliminary data.</text>
</comment>
<evidence type="ECO:0000256" key="6">
    <source>
        <dbReference type="ARBA" id="ARBA00023136"/>
    </source>
</evidence>
<evidence type="ECO:0000256" key="1">
    <source>
        <dbReference type="ARBA" id="ARBA00004651"/>
    </source>
</evidence>
<keyword evidence="4 7" id="KW-0812">Transmembrane</keyword>
<dbReference type="InterPro" id="IPR020846">
    <property type="entry name" value="MFS_dom"/>
</dbReference>
<dbReference type="Proteomes" id="UP000051307">
    <property type="component" value="Unassembled WGS sequence"/>
</dbReference>
<evidence type="ECO:0000256" key="7">
    <source>
        <dbReference type="SAM" id="Phobius"/>
    </source>
</evidence>
<feature type="transmembrane region" description="Helical" evidence="7">
    <location>
        <begin position="218"/>
        <end position="237"/>
    </location>
</feature>
<feature type="domain" description="Major facilitator superfamily (MFS) profile" evidence="8">
    <location>
        <begin position="24"/>
        <end position="398"/>
    </location>
</feature>
<reference evidence="9 10" key="1">
    <citation type="journal article" date="2015" name="Genome Announc.">
        <title>Expanding the biotechnology potential of lactobacilli through comparative genomics of 213 strains and associated genera.</title>
        <authorList>
            <person name="Sun Z."/>
            <person name="Harris H.M."/>
            <person name="McCann A."/>
            <person name="Guo C."/>
            <person name="Argimon S."/>
            <person name="Zhang W."/>
            <person name="Yang X."/>
            <person name="Jeffery I.B."/>
            <person name="Cooney J.C."/>
            <person name="Kagawa T.F."/>
            <person name="Liu W."/>
            <person name="Song Y."/>
            <person name="Salvetti E."/>
            <person name="Wrobel A."/>
            <person name="Rasinkangas P."/>
            <person name="Parkhill J."/>
            <person name="Rea M.C."/>
            <person name="O'Sullivan O."/>
            <person name="Ritari J."/>
            <person name="Douillard F.P."/>
            <person name="Paul Ross R."/>
            <person name="Yang R."/>
            <person name="Briner A.E."/>
            <person name="Felis G.E."/>
            <person name="de Vos W.M."/>
            <person name="Barrangou R."/>
            <person name="Klaenhammer T.R."/>
            <person name="Caufield P.W."/>
            <person name="Cui Y."/>
            <person name="Zhang H."/>
            <person name="O'Toole P.W."/>
        </authorList>
    </citation>
    <scope>NUCLEOTIDE SEQUENCE [LARGE SCALE GENOMIC DNA]</scope>
    <source>
        <strain evidence="9 10">DSM 16761</strain>
    </source>
</reference>
<evidence type="ECO:0000256" key="2">
    <source>
        <dbReference type="ARBA" id="ARBA00022448"/>
    </source>
</evidence>
<dbReference type="InterPro" id="IPR011701">
    <property type="entry name" value="MFS"/>
</dbReference>
<evidence type="ECO:0000313" key="9">
    <source>
        <dbReference type="EMBL" id="KRM03847.1"/>
    </source>
</evidence>
<dbReference type="InterPro" id="IPR050189">
    <property type="entry name" value="MFS_Efflux_Transporters"/>
</dbReference>
<feature type="transmembrane region" description="Helical" evidence="7">
    <location>
        <begin position="252"/>
        <end position="272"/>
    </location>
</feature>
<feature type="transmembrane region" description="Helical" evidence="7">
    <location>
        <begin position="339"/>
        <end position="359"/>
    </location>
</feature>
<accession>A0A0R1VEI4</accession>
<dbReference type="InterPro" id="IPR036259">
    <property type="entry name" value="MFS_trans_sf"/>
</dbReference>
<dbReference type="GO" id="GO:0005886">
    <property type="term" value="C:plasma membrane"/>
    <property type="evidence" value="ECO:0007669"/>
    <property type="project" value="UniProtKB-SubCell"/>
</dbReference>
<dbReference type="Pfam" id="PF07690">
    <property type="entry name" value="MFS_1"/>
    <property type="match status" value="1"/>
</dbReference>
<evidence type="ECO:0000259" key="8">
    <source>
        <dbReference type="PROSITE" id="PS50850"/>
    </source>
</evidence>
<protein>
    <recommendedName>
        <fullName evidence="8">Major facilitator superfamily (MFS) profile domain-containing protein</fullName>
    </recommendedName>
</protein>
<feature type="transmembrane region" description="Helical" evidence="7">
    <location>
        <begin position="90"/>
        <end position="108"/>
    </location>
</feature>
<keyword evidence="6 7" id="KW-0472">Membrane</keyword>
<evidence type="ECO:0000256" key="4">
    <source>
        <dbReference type="ARBA" id="ARBA00022692"/>
    </source>
</evidence>
<dbReference type="PROSITE" id="PS50850">
    <property type="entry name" value="MFS"/>
    <property type="match status" value="1"/>
</dbReference>
<evidence type="ECO:0000313" key="10">
    <source>
        <dbReference type="Proteomes" id="UP000051307"/>
    </source>
</evidence>
<organism evidence="9 10">
    <name type="scientific">Lactobacillus kitasatonis DSM 16761 = JCM 1039</name>
    <dbReference type="NCBI Taxonomy" id="1423767"/>
    <lineage>
        <taxon>Bacteria</taxon>
        <taxon>Bacillati</taxon>
        <taxon>Bacillota</taxon>
        <taxon>Bacilli</taxon>
        <taxon>Lactobacillales</taxon>
        <taxon>Lactobacillaceae</taxon>
        <taxon>Lactobacillus</taxon>
    </lineage>
</organism>
<feature type="transmembrane region" description="Helical" evidence="7">
    <location>
        <begin position="61"/>
        <end position="83"/>
    </location>
</feature>
<dbReference type="PANTHER" id="PTHR43124">
    <property type="entry name" value="PURINE EFFLUX PUMP PBUE"/>
    <property type="match status" value="1"/>
</dbReference>
<proteinExistence type="predicted"/>
<keyword evidence="3" id="KW-1003">Cell membrane</keyword>
<dbReference type="GO" id="GO:0022857">
    <property type="term" value="F:transmembrane transporter activity"/>
    <property type="evidence" value="ECO:0007669"/>
    <property type="project" value="InterPro"/>
</dbReference>
<feature type="transmembrane region" description="Helical" evidence="7">
    <location>
        <begin position="371"/>
        <end position="396"/>
    </location>
</feature>
<feature type="transmembrane region" description="Helical" evidence="7">
    <location>
        <begin position="279"/>
        <end position="300"/>
    </location>
</feature>
<dbReference type="PANTHER" id="PTHR43124:SF3">
    <property type="entry name" value="CHLORAMPHENICOL EFFLUX PUMP RV0191"/>
    <property type="match status" value="1"/>
</dbReference>
<feature type="transmembrane region" description="Helical" evidence="7">
    <location>
        <begin position="114"/>
        <end position="137"/>
    </location>
</feature>
<sequence length="401" mass="43998">MLSSQIEYLIQGSITMKADVNKLSFKLAILSISLFCASGFSISAAIPNIKTGLGNVSLTNIEVLVSIPTFGLIFGLLLSWLLIKRYGYKNTVITGLIIMTIFGTFPLINSNYVLILISRFCLGIGIGVFNSLCFSLISEYYTDQLRAKMIGLQSATQALGSTILTLLVGILIPCGWHYVFLIYLLNIFPLILFAKYVPDDRVTNRSQRYFSSLKNAKIFIIAVFACIYFITELTITYKCSSFIVSRGIGSSSQAAIILALNTMIGFVSGILFSRAFKWLGNYIVSISLLSLGILFCLVNIVNSLYLVGLIVLLCGFFASWVSSYLYNSIAGIGDYQTQPLINTVLIIGVNIGCFMNPYLNDLIGNLLGTNNAGTLICFSGIILLICSVMVTVFMLIKKVNR</sequence>
<evidence type="ECO:0000256" key="3">
    <source>
        <dbReference type="ARBA" id="ARBA00022475"/>
    </source>
</evidence>